<comment type="caution">
    <text evidence="2">The sequence shown here is derived from an EMBL/GenBank/DDBJ whole genome shotgun (WGS) entry which is preliminary data.</text>
</comment>
<gene>
    <name evidence="2" type="ORF">CDL12_05333</name>
</gene>
<sequence length="328" mass="35830">MITTMAESGATEEQTEFFILNSQKVPKLPAEESSWSLQSVSSSMESNDAQAVNCLSPNIEEQNSSGFKRKCGIDSNWPPADWKTAPGFNSTSVFGSKNTGVNSMHITGGNIGGKEHEQNNISPTHINTEFDIEVKSTAITQGAVLLEAEISESQNNISGNLVTSGSNVALDSVDLVAPNSKHIDCSENDEALAQQALLTGRLGELVAFRYFSEKGRDMFVKWVNETNETGLPYDIILGSDESSREYIEVKATKSGRKNWFLISMREWQFAIEKGESFSIAHVVLADNDMARITIYKNPAALCQLGNLKLAVVVPKQQGVALPGNTFRR</sequence>
<dbReference type="GO" id="GO:0005634">
    <property type="term" value="C:nucleus"/>
    <property type="evidence" value="ECO:0007669"/>
    <property type="project" value="TreeGrafter"/>
</dbReference>
<keyword evidence="3" id="KW-1185">Reference proteome</keyword>
<dbReference type="InterPro" id="IPR052957">
    <property type="entry name" value="Auxin_embryo_med"/>
</dbReference>
<evidence type="ECO:0000313" key="3">
    <source>
        <dbReference type="Proteomes" id="UP000231279"/>
    </source>
</evidence>
<evidence type="ECO:0000313" key="2">
    <source>
        <dbReference type="EMBL" id="PIN21957.1"/>
    </source>
</evidence>
<dbReference type="AlphaFoldDB" id="A0A2G9HWQ8"/>
<evidence type="ECO:0000259" key="1">
    <source>
        <dbReference type="Pfam" id="PF13020"/>
    </source>
</evidence>
<dbReference type="OrthoDB" id="913285at2759"/>
<dbReference type="Proteomes" id="UP000231279">
    <property type="component" value="Unassembled WGS sequence"/>
</dbReference>
<dbReference type="STRING" id="429701.A0A2G9HWQ8"/>
<dbReference type="PANTHER" id="PTHR32387">
    <property type="entry name" value="WU:FJ29H11"/>
    <property type="match status" value="1"/>
</dbReference>
<proteinExistence type="predicted"/>
<dbReference type="PANTHER" id="PTHR32387:SF0">
    <property type="entry name" value="PROTEIN NO VEIN"/>
    <property type="match status" value="1"/>
</dbReference>
<organism evidence="2 3">
    <name type="scientific">Handroanthus impetiginosus</name>
    <dbReference type="NCBI Taxonomy" id="429701"/>
    <lineage>
        <taxon>Eukaryota</taxon>
        <taxon>Viridiplantae</taxon>
        <taxon>Streptophyta</taxon>
        <taxon>Embryophyta</taxon>
        <taxon>Tracheophyta</taxon>
        <taxon>Spermatophyta</taxon>
        <taxon>Magnoliopsida</taxon>
        <taxon>eudicotyledons</taxon>
        <taxon>Gunneridae</taxon>
        <taxon>Pentapetalae</taxon>
        <taxon>asterids</taxon>
        <taxon>lamiids</taxon>
        <taxon>Lamiales</taxon>
        <taxon>Bignoniaceae</taxon>
        <taxon>Crescentiina</taxon>
        <taxon>Tabebuia alliance</taxon>
        <taxon>Handroanthus</taxon>
    </lineage>
</organism>
<dbReference type="GO" id="GO:0010305">
    <property type="term" value="P:leaf vascular tissue pattern formation"/>
    <property type="evidence" value="ECO:0007669"/>
    <property type="project" value="TreeGrafter"/>
</dbReference>
<dbReference type="Pfam" id="PF13020">
    <property type="entry name" value="NOV_C"/>
    <property type="match status" value="1"/>
</dbReference>
<name>A0A2G9HWQ8_9LAMI</name>
<feature type="domain" description="Protein NO VEIN C-terminal" evidence="1">
    <location>
        <begin position="203"/>
        <end position="288"/>
    </location>
</feature>
<protein>
    <recommendedName>
        <fullName evidence="1">Protein NO VEIN C-terminal domain-containing protein</fullName>
    </recommendedName>
</protein>
<accession>A0A2G9HWQ8</accession>
<dbReference type="EMBL" id="NKXS01000854">
    <property type="protein sequence ID" value="PIN21957.1"/>
    <property type="molecule type" value="Genomic_DNA"/>
</dbReference>
<dbReference type="GO" id="GO:0009793">
    <property type="term" value="P:embryo development ending in seed dormancy"/>
    <property type="evidence" value="ECO:0007669"/>
    <property type="project" value="TreeGrafter"/>
</dbReference>
<dbReference type="GO" id="GO:0048364">
    <property type="term" value="P:root development"/>
    <property type="evidence" value="ECO:0007669"/>
    <property type="project" value="TreeGrafter"/>
</dbReference>
<reference evidence="3" key="1">
    <citation type="journal article" date="2018" name="Gigascience">
        <title>Genome assembly of the Pink Ipe (Handroanthus impetiginosus, Bignoniaceae), a highly valued, ecologically keystone Neotropical timber forest tree.</title>
        <authorList>
            <person name="Silva-Junior O.B."/>
            <person name="Grattapaglia D."/>
            <person name="Novaes E."/>
            <person name="Collevatti R.G."/>
        </authorList>
    </citation>
    <scope>NUCLEOTIDE SEQUENCE [LARGE SCALE GENOMIC DNA]</scope>
    <source>
        <strain evidence="3">cv. UFG-1</strain>
    </source>
</reference>
<dbReference type="InterPro" id="IPR024975">
    <property type="entry name" value="NOV_C"/>
</dbReference>